<feature type="signal peptide" evidence="11">
    <location>
        <begin position="1"/>
        <end position="21"/>
    </location>
</feature>
<evidence type="ECO:0000256" key="11">
    <source>
        <dbReference type="RuleBase" id="RU367094"/>
    </source>
</evidence>
<comment type="function">
    <text evidence="9 11">Involved in degradation of plant cell walls. Hydrolyzes the feruloyl-arabinose ester bond in arabinoxylans, and the feruloyl-galactose ester bond in pectin. Active against paranitrophenyl-acetate, methyl ferulate and wheat arabinoxylan.</text>
</comment>
<evidence type="ECO:0000256" key="1">
    <source>
        <dbReference type="ARBA" id="ARBA00004613"/>
    </source>
</evidence>
<keyword evidence="4 11" id="KW-0858">Xylan degradation</keyword>
<keyword evidence="7 11" id="KW-0119">Carbohydrate metabolism</keyword>
<keyword evidence="8 11" id="KW-0624">Polysaccharide degradation</keyword>
<evidence type="ECO:0000256" key="8">
    <source>
        <dbReference type="ARBA" id="ARBA00023326"/>
    </source>
</evidence>
<evidence type="ECO:0000313" key="14">
    <source>
        <dbReference type="Proteomes" id="UP000011715"/>
    </source>
</evidence>
<keyword evidence="5 11" id="KW-0732">Signal</keyword>
<name>A0A0C4DKE6_MAGP6</name>
<dbReference type="SUPFAM" id="SSF53474">
    <property type="entry name" value="alpha/beta-Hydrolases"/>
    <property type="match status" value="1"/>
</dbReference>
<comment type="subcellular location">
    <subcellularLocation>
        <location evidence="1 11">Secreted</location>
    </subcellularLocation>
</comment>
<dbReference type="EMBL" id="ADBL01000046">
    <property type="status" value="NOT_ANNOTATED_CDS"/>
    <property type="molecule type" value="Genomic_DNA"/>
</dbReference>
<dbReference type="GO" id="GO:0005576">
    <property type="term" value="C:extracellular region"/>
    <property type="evidence" value="ECO:0007669"/>
    <property type="project" value="UniProtKB-SubCell"/>
</dbReference>
<reference evidence="12" key="3">
    <citation type="submission" date="2011-03" db="EMBL/GenBank/DDBJ databases">
        <title>Annotation of Magnaporthe poae ATCC 64411.</title>
        <authorList>
            <person name="Ma L.-J."/>
            <person name="Dead R."/>
            <person name="Young S.K."/>
            <person name="Zeng Q."/>
            <person name="Gargeya S."/>
            <person name="Fitzgerald M."/>
            <person name="Haas B."/>
            <person name="Abouelleil A."/>
            <person name="Alvarado L."/>
            <person name="Arachchi H.M."/>
            <person name="Berlin A."/>
            <person name="Brown A."/>
            <person name="Chapman S.B."/>
            <person name="Chen Z."/>
            <person name="Dunbar C."/>
            <person name="Freedman E."/>
            <person name="Gearin G."/>
            <person name="Gellesch M."/>
            <person name="Goldberg J."/>
            <person name="Griggs A."/>
            <person name="Gujja S."/>
            <person name="Heiman D."/>
            <person name="Howarth C."/>
            <person name="Larson L."/>
            <person name="Lui A."/>
            <person name="MacDonald P.J.P."/>
            <person name="Mehta T."/>
            <person name="Montmayeur A."/>
            <person name="Murphy C."/>
            <person name="Neiman D."/>
            <person name="Pearson M."/>
            <person name="Priest M."/>
            <person name="Roberts A."/>
            <person name="Saif S."/>
            <person name="Shea T."/>
            <person name="Shenoy N."/>
            <person name="Sisk P."/>
            <person name="Stolte C."/>
            <person name="Sykes S."/>
            <person name="Yandava C."/>
            <person name="Wortman J."/>
            <person name="Nusbaum C."/>
            <person name="Birren B."/>
        </authorList>
    </citation>
    <scope>NUCLEOTIDE SEQUENCE</scope>
    <source>
        <strain evidence="12">ATCC 64411</strain>
    </source>
</reference>
<evidence type="ECO:0000256" key="5">
    <source>
        <dbReference type="ARBA" id="ARBA00022729"/>
    </source>
</evidence>
<evidence type="ECO:0000313" key="12">
    <source>
        <dbReference type="EMBL" id="KLU81120.1"/>
    </source>
</evidence>
<comment type="similarity">
    <text evidence="2 11">Belongs to the faeC family.</text>
</comment>
<keyword evidence="14" id="KW-1185">Reference proteome</keyword>
<evidence type="ECO:0000313" key="13">
    <source>
        <dbReference type="EnsemblFungi" id="MAPG_00215T0"/>
    </source>
</evidence>
<reference evidence="13" key="5">
    <citation type="submission" date="2015-06" db="UniProtKB">
        <authorList>
            <consortium name="EnsemblFungi"/>
        </authorList>
    </citation>
    <scope>IDENTIFICATION</scope>
    <source>
        <strain evidence="13">ATCC 64411</strain>
    </source>
</reference>
<evidence type="ECO:0000256" key="6">
    <source>
        <dbReference type="ARBA" id="ARBA00022801"/>
    </source>
</evidence>
<reference evidence="13" key="4">
    <citation type="journal article" date="2015" name="G3 (Bethesda)">
        <title>Genome sequences of three phytopathogenic species of the Magnaporthaceae family of fungi.</title>
        <authorList>
            <person name="Okagaki L.H."/>
            <person name="Nunes C.C."/>
            <person name="Sailsbery J."/>
            <person name="Clay B."/>
            <person name="Brown D."/>
            <person name="John T."/>
            <person name="Oh Y."/>
            <person name="Young N."/>
            <person name="Fitzgerald M."/>
            <person name="Haas B.J."/>
            <person name="Zeng Q."/>
            <person name="Young S."/>
            <person name="Adiconis X."/>
            <person name="Fan L."/>
            <person name="Levin J.Z."/>
            <person name="Mitchell T.K."/>
            <person name="Okubara P.A."/>
            <person name="Farman M.L."/>
            <person name="Kohn L.M."/>
            <person name="Birren B."/>
            <person name="Ma L.-J."/>
            <person name="Dean R.A."/>
        </authorList>
    </citation>
    <scope>NUCLEOTIDE SEQUENCE</scope>
    <source>
        <strain evidence="13">ATCC 64411 / 73-15</strain>
    </source>
</reference>
<dbReference type="EnsemblFungi" id="MAPG_00215T0">
    <property type="protein sequence ID" value="MAPG_00215T0"/>
    <property type="gene ID" value="MAPG_00215"/>
</dbReference>
<dbReference type="Proteomes" id="UP000011715">
    <property type="component" value="Unassembled WGS sequence"/>
</dbReference>
<dbReference type="eggNOG" id="ENOG502QU71">
    <property type="taxonomic scope" value="Eukaryota"/>
</dbReference>
<dbReference type="OrthoDB" id="424610at2759"/>
<evidence type="ECO:0000256" key="3">
    <source>
        <dbReference type="ARBA" id="ARBA00022525"/>
    </source>
</evidence>
<dbReference type="VEuPathDB" id="FungiDB:MAPG_00215"/>
<organism evidence="13 14">
    <name type="scientific">Magnaporthiopsis poae (strain ATCC 64411 / 73-15)</name>
    <name type="common">Kentucky bluegrass fungus</name>
    <name type="synonym">Magnaporthe poae</name>
    <dbReference type="NCBI Taxonomy" id="644358"/>
    <lineage>
        <taxon>Eukaryota</taxon>
        <taxon>Fungi</taxon>
        <taxon>Dikarya</taxon>
        <taxon>Ascomycota</taxon>
        <taxon>Pezizomycotina</taxon>
        <taxon>Sordariomycetes</taxon>
        <taxon>Sordariomycetidae</taxon>
        <taxon>Magnaporthales</taxon>
        <taxon>Magnaporthaceae</taxon>
        <taxon>Magnaporthiopsis</taxon>
    </lineage>
</organism>
<accession>A0A0C4DKE6</accession>
<proteinExistence type="inferred from homology"/>
<dbReference type="EC" id="3.1.1.73" evidence="11"/>
<dbReference type="Gene3D" id="3.40.50.1820">
    <property type="entry name" value="alpha/beta hydrolase"/>
    <property type="match status" value="1"/>
</dbReference>
<keyword evidence="6 11" id="KW-0378">Hydrolase</keyword>
<sequence>MVTLKALLGLALTLTSHLAAAEPLHYRRQEDVTVAANPSSGCGKAPALTSGTKSISVNGRNRQYVLRVPNNYDRSKTYRLIFAFHWVGGTMRGRGRRRHDRELWSYYGMQRSANETAILVAPQGLGNGWANSGGEDIAFVDAMVSQLQNGLCVDTRQLLVRPVWFMSPIARNFRQQSRSTYTSLQKQEISK</sequence>
<evidence type="ECO:0000256" key="7">
    <source>
        <dbReference type="ARBA" id="ARBA00023277"/>
    </source>
</evidence>
<keyword evidence="3 11" id="KW-0964">Secreted</keyword>
<dbReference type="PANTHER" id="PTHR38050:SF1">
    <property type="entry name" value="FERULOYL ESTERASE C"/>
    <property type="match status" value="1"/>
</dbReference>
<dbReference type="InterPro" id="IPR043595">
    <property type="entry name" value="FaeB/C/D"/>
</dbReference>
<reference evidence="12" key="2">
    <citation type="submission" date="2010-05" db="EMBL/GenBank/DDBJ databases">
        <title>The Genome Sequence of Magnaporthe poae strain ATCC 64411.</title>
        <authorList>
            <consortium name="The Broad Institute Genome Sequencing Platform"/>
            <consortium name="Broad Institute Genome Sequencing Center for Infectious Disease"/>
            <person name="Ma L.-J."/>
            <person name="Dead R."/>
            <person name="Young S."/>
            <person name="Zeng Q."/>
            <person name="Koehrsen M."/>
            <person name="Alvarado L."/>
            <person name="Berlin A."/>
            <person name="Chapman S.B."/>
            <person name="Chen Z."/>
            <person name="Freedman E."/>
            <person name="Gellesch M."/>
            <person name="Goldberg J."/>
            <person name="Griggs A."/>
            <person name="Gujja S."/>
            <person name="Heilman E.R."/>
            <person name="Heiman D."/>
            <person name="Hepburn T."/>
            <person name="Howarth C."/>
            <person name="Jen D."/>
            <person name="Larson L."/>
            <person name="Mehta T."/>
            <person name="Neiman D."/>
            <person name="Pearson M."/>
            <person name="Roberts A."/>
            <person name="Saif S."/>
            <person name="Shea T."/>
            <person name="Shenoy N."/>
            <person name="Sisk P."/>
            <person name="Stolte C."/>
            <person name="Sykes S."/>
            <person name="Walk T."/>
            <person name="White J."/>
            <person name="Yandava C."/>
            <person name="Haas B."/>
            <person name="Nusbaum C."/>
            <person name="Birren B."/>
        </authorList>
    </citation>
    <scope>NUCLEOTIDE SEQUENCE</scope>
    <source>
        <strain evidence="12">ATCC 64411</strain>
    </source>
</reference>
<dbReference type="EMBL" id="GL876966">
    <property type="protein sequence ID" value="KLU81120.1"/>
    <property type="molecule type" value="Genomic_DNA"/>
</dbReference>
<dbReference type="AlphaFoldDB" id="A0A0C4DKE6"/>
<dbReference type="GO" id="GO:0045493">
    <property type="term" value="P:xylan catabolic process"/>
    <property type="evidence" value="ECO:0007669"/>
    <property type="project" value="UniProtKB-UniRule"/>
</dbReference>
<dbReference type="STRING" id="644358.A0A0C4DKE6"/>
<reference evidence="14" key="1">
    <citation type="submission" date="2010-05" db="EMBL/GenBank/DDBJ databases">
        <title>The genome sequence of Magnaporthe poae strain ATCC 64411.</title>
        <authorList>
            <person name="Ma L.-J."/>
            <person name="Dead R."/>
            <person name="Young S."/>
            <person name="Zeng Q."/>
            <person name="Koehrsen M."/>
            <person name="Alvarado L."/>
            <person name="Berlin A."/>
            <person name="Chapman S.B."/>
            <person name="Chen Z."/>
            <person name="Freedman E."/>
            <person name="Gellesch M."/>
            <person name="Goldberg J."/>
            <person name="Griggs A."/>
            <person name="Gujja S."/>
            <person name="Heilman E.R."/>
            <person name="Heiman D."/>
            <person name="Hepburn T."/>
            <person name="Howarth C."/>
            <person name="Jen D."/>
            <person name="Larson L."/>
            <person name="Mehta T."/>
            <person name="Neiman D."/>
            <person name="Pearson M."/>
            <person name="Roberts A."/>
            <person name="Saif S."/>
            <person name="Shea T."/>
            <person name="Shenoy N."/>
            <person name="Sisk P."/>
            <person name="Stolte C."/>
            <person name="Sykes S."/>
            <person name="Walk T."/>
            <person name="White J."/>
            <person name="Yandava C."/>
            <person name="Haas B."/>
            <person name="Nusbaum C."/>
            <person name="Birren B."/>
        </authorList>
    </citation>
    <scope>NUCLEOTIDE SEQUENCE [LARGE SCALE GENOMIC DNA]</scope>
    <source>
        <strain evidence="14">ATCC 64411 / 73-15</strain>
    </source>
</reference>
<dbReference type="EMBL" id="ADBL01000047">
    <property type="status" value="NOT_ANNOTATED_CDS"/>
    <property type="molecule type" value="Genomic_DNA"/>
</dbReference>
<dbReference type="GO" id="GO:0030600">
    <property type="term" value="F:feruloyl esterase activity"/>
    <property type="evidence" value="ECO:0007669"/>
    <property type="project" value="UniProtKB-UniRule"/>
</dbReference>
<evidence type="ECO:0000256" key="9">
    <source>
        <dbReference type="ARBA" id="ARBA00025250"/>
    </source>
</evidence>
<evidence type="ECO:0000256" key="10">
    <source>
        <dbReference type="ARBA" id="ARBA00034075"/>
    </source>
</evidence>
<evidence type="ECO:0000256" key="4">
    <source>
        <dbReference type="ARBA" id="ARBA00022651"/>
    </source>
</evidence>
<protein>
    <recommendedName>
        <fullName evidence="11">Feruloyl esterase C</fullName>
        <ecNumber evidence="11">3.1.1.73</ecNumber>
    </recommendedName>
    <alternativeName>
        <fullName evidence="11">Ferulic acid esterase C</fullName>
    </alternativeName>
</protein>
<gene>
    <name evidence="12" type="ORF">MAPG_00215</name>
</gene>
<dbReference type="InterPro" id="IPR029058">
    <property type="entry name" value="AB_hydrolase_fold"/>
</dbReference>
<comment type="catalytic activity">
    <reaction evidence="10 11">
        <text>feruloyl-polysaccharide + H2O = ferulate + polysaccharide.</text>
        <dbReference type="EC" id="3.1.1.73"/>
    </reaction>
</comment>
<evidence type="ECO:0000256" key="2">
    <source>
        <dbReference type="ARBA" id="ARBA00010278"/>
    </source>
</evidence>
<dbReference type="PANTHER" id="PTHR38050">
    <property type="match status" value="1"/>
</dbReference>
<feature type="chain" id="PRO_5009385073" description="Feruloyl esterase C" evidence="11">
    <location>
        <begin position="22"/>
        <end position="191"/>
    </location>
</feature>